<dbReference type="InterPro" id="IPR027417">
    <property type="entry name" value="P-loop_NTPase"/>
</dbReference>
<reference evidence="1" key="1">
    <citation type="journal article" date="2019" name="bioRxiv">
        <title>The Genome of the Zebra Mussel, Dreissena polymorpha: A Resource for Invasive Species Research.</title>
        <authorList>
            <person name="McCartney M.A."/>
            <person name="Auch B."/>
            <person name="Kono T."/>
            <person name="Mallez S."/>
            <person name="Zhang Y."/>
            <person name="Obille A."/>
            <person name="Becker A."/>
            <person name="Abrahante J.E."/>
            <person name="Garbe J."/>
            <person name="Badalamenti J.P."/>
            <person name="Herman A."/>
            <person name="Mangelson H."/>
            <person name="Liachko I."/>
            <person name="Sullivan S."/>
            <person name="Sone E.D."/>
            <person name="Koren S."/>
            <person name="Silverstein K.A.T."/>
            <person name="Beckman K.B."/>
            <person name="Gohl D.M."/>
        </authorList>
    </citation>
    <scope>NUCLEOTIDE SEQUENCE</scope>
    <source>
        <strain evidence="1">Duluth1</strain>
        <tissue evidence="1">Whole animal</tissue>
    </source>
</reference>
<reference evidence="1" key="2">
    <citation type="submission" date="2020-11" db="EMBL/GenBank/DDBJ databases">
        <authorList>
            <person name="McCartney M.A."/>
            <person name="Auch B."/>
            <person name="Kono T."/>
            <person name="Mallez S."/>
            <person name="Becker A."/>
            <person name="Gohl D.M."/>
            <person name="Silverstein K.A.T."/>
            <person name="Koren S."/>
            <person name="Bechman K.B."/>
            <person name="Herman A."/>
            <person name="Abrahante J.E."/>
            <person name="Garbe J."/>
        </authorList>
    </citation>
    <scope>NUCLEOTIDE SEQUENCE</scope>
    <source>
        <strain evidence="1">Duluth1</strain>
        <tissue evidence="1">Whole animal</tissue>
    </source>
</reference>
<keyword evidence="2" id="KW-1185">Reference proteome</keyword>
<name>A0A9D4I4Y8_DREPO</name>
<evidence type="ECO:0000313" key="2">
    <source>
        <dbReference type="Proteomes" id="UP000828390"/>
    </source>
</evidence>
<dbReference type="PANTHER" id="PTHR46312">
    <property type="entry name" value="NACHT DOMAIN-CONTAINING PROTEIN"/>
    <property type="match status" value="1"/>
</dbReference>
<evidence type="ECO:0008006" key="3">
    <source>
        <dbReference type="Google" id="ProtNLM"/>
    </source>
</evidence>
<protein>
    <recommendedName>
        <fullName evidence="3">NACHT domain-containing protein</fullName>
    </recommendedName>
</protein>
<proteinExistence type="predicted"/>
<dbReference type="PANTHER" id="PTHR46312:SF2">
    <property type="entry name" value="NUCLEOTIDE-BINDING OLIGOMERIZATION DOMAIN-CONTAINING PROTEIN 2-LIKE"/>
    <property type="match status" value="1"/>
</dbReference>
<organism evidence="1 2">
    <name type="scientific">Dreissena polymorpha</name>
    <name type="common">Zebra mussel</name>
    <name type="synonym">Mytilus polymorpha</name>
    <dbReference type="NCBI Taxonomy" id="45954"/>
    <lineage>
        <taxon>Eukaryota</taxon>
        <taxon>Metazoa</taxon>
        <taxon>Spiralia</taxon>
        <taxon>Lophotrochozoa</taxon>
        <taxon>Mollusca</taxon>
        <taxon>Bivalvia</taxon>
        <taxon>Autobranchia</taxon>
        <taxon>Heteroconchia</taxon>
        <taxon>Euheterodonta</taxon>
        <taxon>Imparidentia</taxon>
        <taxon>Neoheterodontei</taxon>
        <taxon>Myida</taxon>
        <taxon>Dreissenoidea</taxon>
        <taxon>Dreissenidae</taxon>
        <taxon>Dreissena</taxon>
    </lineage>
</organism>
<comment type="caution">
    <text evidence="1">The sequence shown here is derived from an EMBL/GenBank/DDBJ whole genome shotgun (WGS) entry which is preliminary data.</text>
</comment>
<evidence type="ECO:0000313" key="1">
    <source>
        <dbReference type="EMBL" id="KAH3747593.1"/>
    </source>
</evidence>
<accession>A0A9D4I4Y8</accession>
<dbReference type="Proteomes" id="UP000828390">
    <property type="component" value="Unassembled WGS sequence"/>
</dbReference>
<gene>
    <name evidence="1" type="ORF">DPMN_182021</name>
</gene>
<dbReference type="EMBL" id="JAIWYP010000010">
    <property type="protein sequence ID" value="KAH3747593.1"/>
    <property type="molecule type" value="Genomic_DNA"/>
</dbReference>
<sequence>MGKTTFLTKLALDWCDAVSVHNPDYKATFRDVGTLKEFRFLFQISLRDAVDQRDVIEMIKTQIIDMIYTGDKREETVKLLPQILERETCIITLDGLNEWVDRLNKCITPLMAECLTNCVSVITTRPWKMMDERIKDSDINTLIEIEGIIDAEELAKKITHSLQTGNVKTHTGFITYVKERQLMHFLASPWRLTLLVNLWMNYDVTGSLCEINCILLDILFKNANARKGYFQNGTSFQCLANTRFIKHQIDIFDALANAAFSLTFSSNKCVVFTERELLNYMTEVQLDFCLRAGVLTKRYSSTIAHHDAHYSFVHETVQEFLAAYHIANSNQDVIERFQTDLKYNVLEMSETIIYLCGLESKKANTLINRLADVKFLNDINHGLSRYVHGFLGQKEILAFQTDNNTERNVLKSEMNSMDYDKRCLALSVLFQRMTIAGYIEAKASGEKEIFLNCTDFTFNANLNESDSNALKMLLLSNKSDVRSLILESNVLQTNEILTVMQHSKHSLERVMMTVTPEINKALYHTSIQEVRYKGKFDVSFVFVFPPLSKLTFLRIDDSTFSEDIVLPDAIQHISFVNCTCTAVFLRRLLVRLSALKHDVQFDLITVSVTECNTHIFKQELLSSDMKNDMSYIKILVNKCSKELFEILRDTSIGILSLGTADSASLASEILHTLNKLTKLYLWGTYTGRCDLKLPASLQCIGLVRGECSSEWLCSLLITLSSFDHPVTCELWDVVLQSSGDTLGDELNTHVSDLRSEILSNDMSNIEILVNKCSKELFEILRDTSIGILDLRTADSASLASEILHTLNKLTKLYLWGTYTGRCDLKLPASLQYISLQKGECSSEWLCSLLITLSSFDHPVSCELWYVVLQSSGDTLGDELNTHVSDLRSEILSNDMSNIEILVQNGSKELFEILRDTSIGRIALRTTDSVSLASEILHTLNKLTKLHLWGTYTGRCDLKLPASLQYISLEKGECSSEWLCSLLITLSSLDHPVECLLWDVVLQSSGDTLGDELNTHVSDLRSEILSNDMSNIKIRVNKCSKELFEILRDTSIGILSLGTADSASLASEILHTLNKLTTLYFGGTYTVRCDLKLPASLQSICLSKCECSSEWLCSLFITLSSLDHPVECQLLDVVLQSSGDTLGDELHTHVSDLRSEILSHDMSNVEIIVQNCSKELFEILRDTSIGSLKVITDDTSKLETVTRTKLNMIKQINIEGNYLTRFNHDFPQSLELLYLTKGNFSLEWLYSVLIRLSEVKHHVQLHLKGLLISSNETCLPSSKAHVIQCEYSNNVIDDSSNTNLSDFRSEMLTSDMSNIELWILNFHQERFEMLQDTNIRSVQLTALDDASLTFVTQNTFPAFKEIRLQGTYLSDFNHKLPPNLQLLILEKGTCSSDWLYSLLIQLSTLRHSVRVYLNQYGVLQRRDSCEKHPESPMRGADLFNVKLEVWKDCLGLYETLTTTHITSLNMTQIEHADMLSQTLPLTHLQKLRICLKKYDMDMKLPECIKYVFIIYKTFSPSSLIHFVQNVSTTEHIVQCKLVFRVEECEDEYTRIKQEYCESKSLDVQQFELINKQGKVRGAAALTLSATADDGDDDADKHLLRREGEYVDSKPWIHYCKIRFNILCPDNSEGDS</sequence>
<dbReference type="Gene3D" id="3.40.50.300">
    <property type="entry name" value="P-loop containing nucleotide triphosphate hydrolases"/>
    <property type="match status" value="1"/>
</dbReference>